<dbReference type="PANTHER" id="PTHR43238:SF1">
    <property type="entry name" value="GDP-L-FUCOSE SYNTHASE"/>
    <property type="match status" value="1"/>
</dbReference>
<keyword evidence="9" id="KW-1185">Reference proteome</keyword>
<evidence type="ECO:0000256" key="3">
    <source>
        <dbReference type="ARBA" id="ARBA00012371"/>
    </source>
</evidence>
<sequence>MSNVILVTGGRGLVGKAIEHIINTEPEGSRFGKKPGETWIFIGSADGDLRDVEQAKKVFEKYKPTHVIHLAALVGGLFKNMKYKLTFLRDNILINDNVLHTSYEQKAQKVISCLSTCVFPDKVEYPLDETKIHSGLPHESNFGYAHAKRLVDVQNHAYKEQYGSNFTSAIPTNVFGPYDNFDLEDSHVIPGLIHKCYLAKKNGTPFVVSGTGKPLRQFIYSYDLAKLFIWMLREYDDVEPVILSVGENEEVSIKEVADAIVRAVGFDGNYTFDTARADGQFRKPASNEKLLKLIGGFQFTPFELALTETVKWFVANYENARTGKKPSA</sequence>
<dbReference type="Gene3D" id="3.90.25.10">
    <property type="entry name" value="UDP-galactose 4-epimerase, domain 1"/>
    <property type="match status" value="1"/>
</dbReference>
<protein>
    <recommendedName>
        <fullName evidence="3">GDP-L-fucose synthase</fullName>
        <ecNumber evidence="3">1.1.1.271</ecNumber>
    </recommendedName>
</protein>
<evidence type="ECO:0000256" key="2">
    <source>
        <dbReference type="ARBA" id="ARBA00005959"/>
    </source>
</evidence>
<dbReference type="UniPathway" id="UPA00128">
    <property type="reaction ID" value="UER00191"/>
</dbReference>
<accession>A0A0C2TGM2</accession>
<dbReference type="PANTHER" id="PTHR43238">
    <property type="entry name" value="GDP-L-FUCOSE SYNTHASE"/>
    <property type="match status" value="1"/>
</dbReference>
<evidence type="ECO:0000256" key="5">
    <source>
        <dbReference type="ARBA" id="ARBA00023002"/>
    </source>
</evidence>
<dbReference type="HOGENOM" id="CLU_007383_18_2_1"/>
<comment type="similarity">
    <text evidence="2">Belongs to the NAD(P)-dependent epimerase/dehydratase family. Fucose synthase subfamily.</text>
</comment>
<organism evidence="8 9">
    <name type="scientific">Amanita muscaria (strain Koide BX008)</name>
    <dbReference type="NCBI Taxonomy" id="946122"/>
    <lineage>
        <taxon>Eukaryota</taxon>
        <taxon>Fungi</taxon>
        <taxon>Dikarya</taxon>
        <taxon>Basidiomycota</taxon>
        <taxon>Agaricomycotina</taxon>
        <taxon>Agaricomycetes</taxon>
        <taxon>Agaricomycetidae</taxon>
        <taxon>Agaricales</taxon>
        <taxon>Pluteineae</taxon>
        <taxon>Amanitaceae</taxon>
        <taxon>Amanita</taxon>
    </lineage>
</organism>
<evidence type="ECO:0000259" key="7">
    <source>
        <dbReference type="Pfam" id="PF01370"/>
    </source>
</evidence>
<dbReference type="OrthoDB" id="202470at2759"/>
<feature type="domain" description="NAD-dependent epimerase/dehydratase" evidence="7">
    <location>
        <begin position="5"/>
        <end position="246"/>
    </location>
</feature>
<evidence type="ECO:0000313" key="8">
    <source>
        <dbReference type="EMBL" id="KIL66024.1"/>
    </source>
</evidence>
<dbReference type="GO" id="GO:0050577">
    <property type="term" value="F:GDP-L-fucose synthase activity"/>
    <property type="evidence" value="ECO:0007669"/>
    <property type="project" value="UniProtKB-EC"/>
</dbReference>
<evidence type="ECO:0000256" key="4">
    <source>
        <dbReference type="ARBA" id="ARBA00022857"/>
    </source>
</evidence>
<dbReference type="CDD" id="cd05239">
    <property type="entry name" value="GDP_FS_SDR_e"/>
    <property type="match status" value="1"/>
</dbReference>
<name>A0A0C2TGM2_AMAMK</name>
<dbReference type="InterPro" id="IPR028614">
    <property type="entry name" value="GDP_fucose/colitose_synth"/>
</dbReference>
<dbReference type="InParanoid" id="A0A0C2TGM2"/>
<dbReference type="GO" id="GO:0042351">
    <property type="term" value="P:'de novo' GDP-L-fucose biosynthetic process"/>
    <property type="evidence" value="ECO:0007669"/>
    <property type="project" value="UniProtKB-UniPathway"/>
</dbReference>
<keyword evidence="6" id="KW-0413">Isomerase</keyword>
<dbReference type="SUPFAM" id="SSF51735">
    <property type="entry name" value="NAD(P)-binding Rossmann-fold domains"/>
    <property type="match status" value="1"/>
</dbReference>
<dbReference type="InterPro" id="IPR036291">
    <property type="entry name" value="NAD(P)-bd_dom_sf"/>
</dbReference>
<dbReference type="InterPro" id="IPR001509">
    <property type="entry name" value="Epimerase_deHydtase"/>
</dbReference>
<evidence type="ECO:0000313" key="9">
    <source>
        <dbReference type="Proteomes" id="UP000054549"/>
    </source>
</evidence>
<dbReference type="EC" id="1.1.1.271" evidence="3"/>
<dbReference type="Gene3D" id="3.40.50.720">
    <property type="entry name" value="NAD(P)-binding Rossmann-like Domain"/>
    <property type="match status" value="1"/>
</dbReference>
<evidence type="ECO:0000256" key="6">
    <source>
        <dbReference type="ARBA" id="ARBA00023235"/>
    </source>
</evidence>
<evidence type="ECO:0000256" key="1">
    <source>
        <dbReference type="ARBA" id="ARBA00004883"/>
    </source>
</evidence>
<dbReference type="EMBL" id="KN818238">
    <property type="protein sequence ID" value="KIL66024.1"/>
    <property type="molecule type" value="Genomic_DNA"/>
</dbReference>
<dbReference type="GO" id="GO:0016853">
    <property type="term" value="F:isomerase activity"/>
    <property type="evidence" value="ECO:0007669"/>
    <property type="project" value="UniProtKB-KW"/>
</dbReference>
<proteinExistence type="inferred from homology"/>
<dbReference type="STRING" id="946122.A0A0C2TGM2"/>
<keyword evidence="4" id="KW-0521">NADP</keyword>
<comment type="pathway">
    <text evidence="1">Nucleotide-sugar biosynthesis; GDP-L-fucose biosynthesis via de novo pathway; GDP-L-fucose from GDP-alpha-D-mannose: step 2/2.</text>
</comment>
<dbReference type="Proteomes" id="UP000054549">
    <property type="component" value="Unassembled WGS sequence"/>
</dbReference>
<reference evidence="8 9" key="1">
    <citation type="submission" date="2014-04" db="EMBL/GenBank/DDBJ databases">
        <title>Evolutionary Origins and Diversification of the Mycorrhizal Mutualists.</title>
        <authorList>
            <consortium name="DOE Joint Genome Institute"/>
            <consortium name="Mycorrhizal Genomics Consortium"/>
            <person name="Kohler A."/>
            <person name="Kuo A."/>
            <person name="Nagy L.G."/>
            <person name="Floudas D."/>
            <person name="Copeland A."/>
            <person name="Barry K.W."/>
            <person name="Cichocki N."/>
            <person name="Veneault-Fourrey C."/>
            <person name="LaButti K."/>
            <person name="Lindquist E.A."/>
            <person name="Lipzen A."/>
            <person name="Lundell T."/>
            <person name="Morin E."/>
            <person name="Murat C."/>
            <person name="Riley R."/>
            <person name="Ohm R."/>
            <person name="Sun H."/>
            <person name="Tunlid A."/>
            <person name="Henrissat B."/>
            <person name="Grigoriev I.V."/>
            <person name="Hibbett D.S."/>
            <person name="Martin F."/>
        </authorList>
    </citation>
    <scope>NUCLEOTIDE SEQUENCE [LARGE SCALE GENOMIC DNA]</scope>
    <source>
        <strain evidence="8 9">Koide BX008</strain>
    </source>
</reference>
<dbReference type="HAMAP" id="MF_00956">
    <property type="entry name" value="GDP_fucose_synth"/>
    <property type="match status" value="1"/>
</dbReference>
<keyword evidence="5" id="KW-0560">Oxidoreductase</keyword>
<dbReference type="AlphaFoldDB" id="A0A0C2TGM2"/>
<dbReference type="Pfam" id="PF01370">
    <property type="entry name" value="Epimerase"/>
    <property type="match status" value="1"/>
</dbReference>
<gene>
    <name evidence="8" type="ORF">M378DRAFT_177977</name>
</gene>